<evidence type="ECO:0000256" key="3">
    <source>
        <dbReference type="ARBA" id="ARBA00023274"/>
    </source>
</evidence>
<feature type="compositionally biased region" description="Low complexity" evidence="7">
    <location>
        <begin position="252"/>
        <end position="295"/>
    </location>
</feature>
<comment type="similarity">
    <text evidence="1 5 6">Belongs to the universal ribosomal protein uS2 family.</text>
</comment>
<evidence type="ECO:0000256" key="5">
    <source>
        <dbReference type="HAMAP-Rule" id="MF_00291"/>
    </source>
</evidence>
<dbReference type="Gene3D" id="1.10.287.610">
    <property type="entry name" value="Helix hairpin bin"/>
    <property type="match status" value="1"/>
</dbReference>
<dbReference type="PROSITE" id="PS00963">
    <property type="entry name" value="RIBOSOMAL_S2_2"/>
    <property type="match status" value="1"/>
</dbReference>
<evidence type="ECO:0000256" key="4">
    <source>
        <dbReference type="ARBA" id="ARBA00035256"/>
    </source>
</evidence>
<dbReference type="Proteomes" id="UP001501352">
    <property type="component" value="Unassembled WGS sequence"/>
</dbReference>
<dbReference type="EMBL" id="BAAAGA010000005">
    <property type="protein sequence ID" value="GAA0623630.1"/>
    <property type="molecule type" value="Genomic_DNA"/>
</dbReference>
<dbReference type="InterPro" id="IPR001865">
    <property type="entry name" value="Ribosomal_uS2"/>
</dbReference>
<comment type="caution">
    <text evidence="8">The sequence shown here is derived from an EMBL/GenBank/DDBJ whole genome shotgun (WGS) entry which is preliminary data.</text>
</comment>
<dbReference type="HAMAP" id="MF_00291_B">
    <property type="entry name" value="Ribosomal_uS2_B"/>
    <property type="match status" value="1"/>
</dbReference>
<evidence type="ECO:0000256" key="7">
    <source>
        <dbReference type="SAM" id="MobiDB-lite"/>
    </source>
</evidence>
<name>A0ABN1GYH8_9CAUL</name>
<dbReference type="CDD" id="cd01425">
    <property type="entry name" value="RPS2"/>
    <property type="match status" value="1"/>
</dbReference>
<dbReference type="PROSITE" id="PS00962">
    <property type="entry name" value="RIBOSOMAL_S2_1"/>
    <property type="match status" value="1"/>
</dbReference>
<dbReference type="RefSeq" id="WP_343793240.1">
    <property type="nucleotide sequence ID" value="NZ_BAAAGA010000005.1"/>
</dbReference>
<keyword evidence="3 5" id="KW-0687">Ribonucleoprotein</keyword>
<dbReference type="SUPFAM" id="SSF52313">
    <property type="entry name" value="Ribosomal protein S2"/>
    <property type="match status" value="1"/>
</dbReference>
<dbReference type="Pfam" id="PF00318">
    <property type="entry name" value="Ribosomal_S2"/>
    <property type="match status" value="1"/>
</dbReference>
<keyword evidence="9" id="KW-1185">Reference proteome</keyword>
<evidence type="ECO:0000256" key="1">
    <source>
        <dbReference type="ARBA" id="ARBA00006242"/>
    </source>
</evidence>
<dbReference type="Gene3D" id="3.40.50.10490">
    <property type="entry name" value="Glucose-6-phosphate isomerase like protein, domain 1"/>
    <property type="match status" value="1"/>
</dbReference>
<dbReference type="InterPro" id="IPR005706">
    <property type="entry name" value="Ribosomal_uS2_bac/mit/plastid"/>
</dbReference>
<dbReference type="InterPro" id="IPR023591">
    <property type="entry name" value="Ribosomal_uS2_flav_dom_sf"/>
</dbReference>
<evidence type="ECO:0000313" key="8">
    <source>
        <dbReference type="EMBL" id="GAA0623630.1"/>
    </source>
</evidence>
<reference evidence="8 9" key="1">
    <citation type="journal article" date="2019" name="Int. J. Syst. Evol. Microbiol.">
        <title>The Global Catalogue of Microorganisms (GCM) 10K type strain sequencing project: providing services to taxonomists for standard genome sequencing and annotation.</title>
        <authorList>
            <consortium name="The Broad Institute Genomics Platform"/>
            <consortium name="The Broad Institute Genome Sequencing Center for Infectious Disease"/>
            <person name="Wu L."/>
            <person name="Ma J."/>
        </authorList>
    </citation>
    <scope>NUCLEOTIDE SEQUENCE [LARGE SCALE GENOMIC DNA]</scope>
    <source>
        <strain evidence="8 9">JCM 12928</strain>
    </source>
</reference>
<dbReference type="GO" id="GO:0005840">
    <property type="term" value="C:ribosome"/>
    <property type="evidence" value="ECO:0007669"/>
    <property type="project" value="UniProtKB-KW"/>
</dbReference>
<evidence type="ECO:0000256" key="6">
    <source>
        <dbReference type="RuleBase" id="RU003631"/>
    </source>
</evidence>
<dbReference type="PRINTS" id="PR00395">
    <property type="entry name" value="RIBOSOMALS2"/>
</dbReference>
<sequence>MALPEFSMRSLLEAGAHFGHQTHRWNPKMDRYIFGARSNIHIIDLSQTIPLLHQALVEVRNVAAKGGRVLFVGTKRQAADPVAEAAKRCAQYYMNNRWLGGTLTNWKTVSGSIARLRELDALLESGGEGRVKRELLSLQRERDKLDASLGGIKDMGGIPDIMFVIDTNKESIAIQEARKLNIPIIAILDTNSDPDGITYPVPGNDDAARAIQTYCDLIADAVLDGLAAGQSSSGVDLGAAVNPDEPMLREATAPKAEAEAAPAGTEAVAAELEAAAEPAVADEAAQAATTEANDAVETDKAAV</sequence>
<keyword evidence="2 5" id="KW-0689">Ribosomal protein</keyword>
<evidence type="ECO:0000313" key="9">
    <source>
        <dbReference type="Proteomes" id="UP001501352"/>
    </source>
</evidence>
<dbReference type="InterPro" id="IPR018130">
    <property type="entry name" value="Ribosomal_uS2_CS"/>
</dbReference>
<protein>
    <recommendedName>
        <fullName evidence="4 5">Small ribosomal subunit protein uS2</fullName>
    </recommendedName>
</protein>
<dbReference type="PANTHER" id="PTHR12534">
    <property type="entry name" value="30S RIBOSOMAL PROTEIN S2 PROKARYOTIC AND ORGANELLAR"/>
    <property type="match status" value="1"/>
</dbReference>
<dbReference type="PANTHER" id="PTHR12534:SF0">
    <property type="entry name" value="SMALL RIBOSOMAL SUBUNIT PROTEIN US2M"/>
    <property type="match status" value="1"/>
</dbReference>
<accession>A0ABN1GYH8</accession>
<proteinExistence type="inferred from homology"/>
<organism evidence="8 9">
    <name type="scientific">Brevundimonas kwangchunensis</name>
    <dbReference type="NCBI Taxonomy" id="322163"/>
    <lineage>
        <taxon>Bacteria</taxon>
        <taxon>Pseudomonadati</taxon>
        <taxon>Pseudomonadota</taxon>
        <taxon>Alphaproteobacteria</taxon>
        <taxon>Caulobacterales</taxon>
        <taxon>Caulobacteraceae</taxon>
        <taxon>Brevundimonas</taxon>
    </lineage>
</organism>
<evidence type="ECO:0000256" key="2">
    <source>
        <dbReference type="ARBA" id="ARBA00022980"/>
    </source>
</evidence>
<dbReference type="NCBIfam" id="TIGR01011">
    <property type="entry name" value="rpsB_bact"/>
    <property type="match status" value="1"/>
</dbReference>
<gene>
    <name evidence="5 8" type="primary">rpsB</name>
    <name evidence="8" type="ORF">GCM10009422_19650</name>
</gene>
<feature type="region of interest" description="Disordered" evidence="7">
    <location>
        <begin position="252"/>
        <end position="303"/>
    </location>
</feature>